<comment type="caution">
    <text evidence="2">The sequence shown here is derived from an EMBL/GenBank/DDBJ whole genome shotgun (WGS) entry which is preliminary data.</text>
</comment>
<feature type="compositionally biased region" description="Basic and acidic residues" evidence="1">
    <location>
        <begin position="1881"/>
        <end position="1890"/>
    </location>
</feature>
<feature type="region of interest" description="Disordered" evidence="1">
    <location>
        <begin position="186"/>
        <end position="413"/>
    </location>
</feature>
<feature type="region of interest" description="Disordered" evidence="1">
    <location>
        <begin position="441"/>
        <end position="490"/>
    </location>
</feature>
<feature type="compositionally biased region" description="Acidic residues" evidence="1">
    <location>
        <begin position="857"/>
        <end position="866"/>
    </location>
</feature>
<feature type="compositionally biased region" description="Polar residues" evidence="1">
    <location>
        <begin position="2060"/>
        <end position="2071"/>
    </location>
</feature>
<dbReference type="EMBL" id="JAANER010000007">
    <property type="protein sequence ID" value="KAG9187857.1"/>
    <property type="molecule type" value="Genomic_DNA"/>
</dbReference>
<feature type="compositionally biased region" description="Low complexity" evidence="1">
    <location>
        <begin position="2172"/>
        <end position="2181"/>
    </location>
</feature>
<feature type="region of interest" description="Disordered" evidence="1">
    <location>
        <begin position="50"/>
        <end position="74"/>
    </location>
</feature>
<gene>
    <name evidence="2" type="ORF">G6011_05728</name>
</gene>
<feature type="compositionally biased region" description="Polar residues" evidence="1">
    <location>
        <begin position="2022"/>
        <end position="2032"/>
    </location>
</feature>
<feature type="region of interest" description="Disordered" evidence="1">
    <location>
        <begin position="1383"/>
        <end position="2253"/>
    </location>
</feature>
<feature type="compositionally biased region" description="Polar residues" evidence="1">
    <location>
        <begin position="1754"/>
        <end position="1771"/>
    </location>
</feature>
<proteinExistence type="predicted"/>
<feature type="compositionally biased region" description="Polar residues" evidence="1">
    <location>
        <begin position="464"/>
        <end position="473"/>
    </location>
</feature>
<feature type="compositionally biased region" description="Polar residues" evidence="1">
    <location>
        <begin position="295"/>
        <end position="308"/>
    </location>
</feature>
<feature type="compositionally biased region" description="Basic and acidic residues" evidence="1">
    <location>
        <begin position="1840"/>
        <end position="1852"/>
    </location>
</feature>
<feature type="region of interest" description="Disordered" evidence="1">
    <location>
        <begin position="580"/>
        <end position="685"/>
    </location>
</feature>
<feature type="region of interest" description="Disordered" evidence="1">
    <location>
        <begin position="787"/>
        <end position="817"/>
    </location>
</feature>
<reference evidence="2" key="1">
    <citation type="submission" date="2021-07" db="EMBL/GenBank/DDBJ databases">
        <title>Genome Resource of American Ginseng Black Spot Pathogen Alternaria panax.</title>
        <authorList>
            <person name="Qiu C."/>
            <person name="Wang W."/>
            <person name="Liu Z."/>
        </authorList>
    </citation>
    <scope>NUCLEOTIDE SEQUENCE</scope>
    <source>
        <strain evidence="2">BNCC115425</strain>
    </source>
</reference>
<feature type="compositionally biased region" description="Low complexity" evidence="1">
    <location>
        <begin position="631"/>
        <end position="641"/>
    </location>
</feature>
<feature type="compositionally biased region" description="Low complexity" evidence="1">
    <location>
        <begin position="1674"/>
        <end position="1695"/>
    </location>
</feature>
<feature type="compositionally biased region" description="Polar residues" evidence="1">
    <location>
        <begin position="1796"/>
        <end position="1820"/>
    </location>
</feature>
<feature type="compositionally biased region" description="Polar residues" evidence="1">
    <location>
        <begin position="1552"/>
        <end position="1566"/>
    </location>
</feature>
<evidence type="ECO:0000313" key="2">
    <source>
        <dbReference type="EMBL" id="KAG9187857.1"/>
    </source>
</evidence>
<feature type="compositionally biased region" description="Basic and acidic residues" evidence="1">
    <location>
        <begin position="237"/>
        <end position="251"/>
    </location>
</feature>
<evidence type="ECO:0000256" key="1">
    <source>
        <dbReference type="SAM" id="MobiDB-lite"/>
    </source>
</evidence>
<feature type="compositionally biased region" description="Low complexity" evidence="1">
    <location>
        <begin position="309"/>
        <end position="324"/>
    </location>
</feature>
<feature type="compositionally biased region" description="Polar residues" evidence="1">
    <location>
        <begin position="1864"/>
        <end position="1875"/>
    </location>
</feature>
<feature type="region of interest" description="Disordered" evidence="1">
    <location>
        <begin position="835"/>
        <end position="878"/>
    </location>
</feature>
<feature type="compositionally biased region" description="Basic and acidic residues" evidence="1">
    <location>
        <begin position="1431"/>
        <end position="1450"/>
    </location>
</feature>
<feature type="compositionally biased region" description="Polar residues" evidence="1">
    <location>
        <begin position="1389"/>
        <end position="1401"/>
    </location>
</feature>
<feature type="compositionally biased region" description="Polar residues" evidence="1">
    <location>
        <begin position="220"/>
        <end position="236"/>
    </location>
</feature>
<feature type="compositionally biased region" description="Polar residues" evidence="1">
    <location>
        <begin position="657"/>
        <end position="667"/>
    </location>
</feature>
<feature type="compositionally biased region" description="Low complexity" evidence="1">
    <location>
        <begin position="2213"/>
        <end position="2232"/>
    </location>
</feature>
<name>A0AAD4I6Y3_9PLEO</name>
<feature type="compositionally biased region" description="Low complexity" evidence="1">
    <location>
        <begin position="2111"/>
        <end position="2125"/>
    </location>
</feature>
<feature type="compositionally biased region" description="Basic and acidic residues" evidence="1">
    <location>
        <begin position="1733"/>
        <end position="1746"/>
    </location>
</feature>
<organism evidence="2 3">
    <name type="scientific">Alternaria panax</name>
    <dbReference type="NCBI Taxonomy" id="48097"/>
    <lineage>
        <taxon>Eukaryota</taxon>
        <taxon>Fungi</taxon>
        <taxon>Dikarya</taxon>
        <taxon>Ascomycota</taxon>
        <taxon>Pezizomycotina</taxon>
        <taxon>Dothideomycetes</taxon>
        <taxon>Pleosporomycetidae</taxon>
        <taxon>Pleosporales</taxon>
        <taxon>Pleosporineae</taxon>
        <taxon>Pleosporaceae</taxon>
        <taxon>Alternaria</taxon>
        <taxon>Alternaria sect. Panax</taxon>
    </lineage>
</organism>
<feature type="compositionally biased region" description="Basic and acidic residues" evidence="1">
    <location>
        <begin position="474"/>
        <end position="483"/>
    </location>
</feature>
<feature type="region of interest" description="Disordered" evidence="1">
    <location>
        <begin position="1255"/>
        <end position="1274"/>
    </location>
</feature>
<dbReference type="Proteomes" id="UP001199106">
    <property type="component" value="Unassembled WGS sequence"/>
</dbReference>
<feature type="compositionally biased region" description="Polar residues" evidence="1">
    <location>
        <begin position="791"/>
        <end position="817"/>
    </location>
</feature>
<accession>A0AAD4I6Y3</accession>
<evidence type="ECO:0000313" key="3">
    <source>
        <dbReference type="Proteomes" id="UP001199106"/>
    </source>
</evidence>
<feature type="compositionally biased region" description="Polar residues" evidence="1">
    <location>
        <begin position="1506"/>
        <end position="1516"/>
    </location>
</feature>
<feature type="region of interest" description="Disordered" evidence="1">
    <location>
        <begin position="1"/>
        <end position="35"/>
    </location>
</feature>
<feature type="compositionally biased region" description="Polar residues" evidence="1">
    <location>
        <begin position="1931"/>
        <end position="1950"/>
    </location>
</feature>
<feature type="compositionally biased region" description="Polar residues" evidence="1">
    <location>
        <begin position="1978"/>
        <end position="2011"/>
    </location>
</feature>
<sequence>MSSSNSTSRPMSPESSSSPRIVTSVSPPRTSTIPSIDTVQWMSTRKVTLMRSRQPTVREPGLEFTPPAQQSPARNTPAIVPQMQAEELVLSPVLSISNGSEQLRLLSLDESAMTCSGKPTTGAPDRAATQLELEPYKGSPPVVKYQELDCLPLVQRIRRTTTVLAEPTTINLRKQMMAEPKRSATILEPASQNESLPFAEEPEPEPEPDSLLPIQRIRRQTTVAPTQQRQASTMRPTTEESGRIVTSREPDSQDAGYLPQIHQIHRKTTVPSTQQRRPSIRSPFVEEKIDHLSSPPLQQMRRMTTASPSEQRTASTQSSSTQEQDQGDFKPPVQRIRRTTTVTSKSEASREPLPIVGKQDDSDFVPPVERIRRATTALPAAKRRADTTMVHATPPEPSLSMERQDSDFSPSAGQMCVATAVSPVATQRASTVLHREPARKWPPVLDDEEEESEFLPPVERIRRTTTAVLSEQPQGKEEFEHDTTPSASEDSEQLLLVEAMESGFQPPVERIHRTTARSPVYQDKLGYLPPAQQIRRTTTASLAKEKQRAFLPSVEQVRRATTVLLAEQRRAALAFEQDIVPPESSSRRQSLVVEESDSDFVPTVQRIRRTTAMEPAERQQSTLHPERDVLSSELETSSESFSSDEDEPGLELPPFRRTTTAPSTVEGQKTIESEFDAQPEPEFQLPVERIRRTSTATPQAPQRQAKVDMEPNLLSSDLEYHEEPSVTGESPKLQPLVERIYKSFSVLPAVQREVTARPEADALLVELGFYGASPVVDQVAELQPRHKSIRRSTLSPVQQMAGTYPDTPTSESGSQEVTPIVEEESEFQPPVERIRRVATVQSTERRRESPIASPDTEQTEVDEQQQDSETGTPTLGDELEFQLPVERIRRATTVQSSGNRQDSFELAAISSDILSVAEDVPEHPVFSRAASRQPTLSVGQTSTVLPAALRQEFWRPPSAAVEVIEQSALLLAAPRQPTLEARRTSTFVSAPQRQDILRPTSPSAANDVQEQPVISRAIQRQATLGTRRTSTIPLITERQDSIRTTSFPVAEDLVGEPFLTHAASRQQWQASRQTNTRRSAVLRNNAVGFDRASSLSLVEDNVPDQILPLPDTRQSTLAIIRTSLPAGKLASPELSHVEEASLVQPAISRGVTIREGETEFAHLSQSPPDAEAVLDHVTLSRTVSRQPTPRESVPAVAKTQWCLQQQADEVLAEPQMNAELPKRSVKGSTTILAEATPEERLTSARRTLTAHLPSRTESLGYEDSNRKFEEPLDDSTELQSRDVFVLSDVNGSGKIVNQVEKVPTTNLALDMDTFALPIYQRIAREPLDEKNEFQSQSITGLHEVHGRKDTCGQSRRALTAHLSPALDPVVHIDAEDRLIHTPQLEKRGTQASPDAQASVPLTLTIPKEISRRRSGAALRITSSSTALEPLPTERRDTVVPKESRNTDRRRSSAAPGITAPSPETISKDMEIGVQSKSPKKTPKKGANYPPEQQYPPAPAYPIRETPSWTKPDTQTPSPKPAAEIPTKRRGWLGFRPKPKEELSEPEVESQSRRPSQPALDSSSVQPFQGAAPGSPEGPGGTQKRQNSFPSEVRQFTHLPGSDAIPFRRADTRSRQTSLYAHKVDYYPTTSILPDRVNNDPRPQYSPSRRDNYSIPRSASAIEVPRQDESRRQSTRQPSSGPSRRQSQLQQALSTQKDVLGRSRVPTFQTRPDLEDAVPSKGRESQEEEYQGPVRRDLRRATEHETPIAEEGATPAQSAQSLEMRQSLSQVPQKEGPSDEGESDRSPSRMSELPSAQAVQEQAQEPRRQSTTQNGKQNNVRRQTKMVVEEDPAHANSKISQSERDITHNRSIDESIGGSDDDNARINSTVDLSRSGTLRKLSTRDDRDQRRPSTTNAGEEAPVAREHTHRTAAGRAPKTTTTTSPIARKHSTITTTASQSERNDSTATRKPSLSAKRVKTRRRSSVIDEEKAPMLARAPTSTRAPIRTATTSSGTRQAGSRRSSTAPRTGTPVSRAAIPDGPTSPTSQGSFGTISPVPAFDTGRYQSGTQPAKSPLATAQRADQGSEQQRQPGSRPDPREAKPAFPRRVTSYGMYESSSSDPYAMTIPGPRNAAALASSNANTSANPFPAIQQTNPKPPALTRRDSLKPRRSPTSRISELFGREKTSPGTGSQQQQQQQQQQMPASAAKPLSTIMTGFGPTSSGAAREARADTAAKSPQAQQPQSAKVQAKVAQGGGITNPLRGRWGWGWGWGK</sequence>
<feature type="compositionally biased region" description="Low complexity" evidence="1">
    <location>
        <begin position="1"/>
        <end position="28"/>
    </location>
</feature>
<keyword evidence="3" id="KW-1185">Reference proteome</keyword>
<protein>
    <submittedName>
        <fullName evidence="2">Uncharacterized protein</fullName>
    </submittedName>
</protein>
<feature type="compositionally biased region" description="Polar residues" evidence="1">
    <location>
        <begin position="2192"/>
        <end position="2203"/>
    </location>
</feature>